<dbReference type="InterPro" id="IPR001117">
    <property type="entry name" value="Cu-oxidase_2nd"/>
</dbReference>
<feature type="signal peptide" evidence="5">
    <location>
        <begin position="1"/>
        <end position="16"/>
    </location>
</feature>
<evidence type="ECO:0000313" key="10">
    <source>
        <dbReference type="Proteomes" id="UP000799764"/>
    </source>
</evidence>
<evidence type="ECO:0000256" key="5">
    <source>
        <dbReference type="SAM" id="SignalP"/>
    </source>
</evidence>
<dbReference type="InterPro" id="IPR008972">
    <property type="entry name" value="Cupredoxin"/>
</dbReference>
<evidence type="ECO:0000256" key="4">
    <source>
        <dbReference type="ARBA" id="ARBA00023008"/>
    </source>
</evidence>
<keyword evidence="5" id="KW-0732">Signal</keyword>
<reference evidence="9" key="1">
    <citation type="journal article" date="2020" name="Stud. Mycol.">
        <title>101 Dothideomycetes genomes: a test case for predicting lifestyles and emergence of pathogens.</title>
        <authorList>
            <person name="Haridas S."/>
            <person name="Albert R."/>
            <person name="Binder M."/>
            <person name="Bloem J."/>
            <person name="Labutti K."/>
            <person name="Salamov A."/>
            <person name="Andreopoulos B."/>
            <person name="Baker S."/>
            <person name="Barry K."/>
            <person name="Bills G."/>
            <person name="Bluhm B."/>
            <person name="Cannon C."/>
            <person name="Castanera R."/>
            <person name="Culley D."/>
            <person name="Daum C."/>
            <person name="Ezra D."/>
            <person name="Gonzalez J."/>
            <person name="Henrissat B."/>
            <person name="Kuo A."/>
            <person name="Liang C."/>
            <person name="Lipzen A."/>
            <person name="Lutzoni F."/>
            <person name="Magnuson J."/>
            <person name="Mondo S."/>
            <person name="Nolan M."/>
            <person name="Ohm R."/>
            <person name="Pangilinan J."/>
            <person name="Park H.-J."/>
            <person name="Ramirez L."/>
            <person name="Alfaro M."/>
            <person name="Sun H."/>
            <person name="Tritt A."/>
            <person name="Yoshinaga Y."/>
            <person name="Zwiers L.-H."/>
            <person name="Turgeon B."/>
            <person name="Goodwin S."/>
            <person name="Spatafora J."/>
            <person name="Crous P."/>
            <person name="Grigoriev I."/>
        </authorList>
    </citation>
    <scope>NUCLEOTIDE SEQUENCE</scope>
    <source>
        <strain evidence="9">CBS 690.94</strain>
    </source>
</reference>
<dbReference type="Proteomes" id="UP000799764">
    <property type="component" value="Unassembled WGS sequence"/>
</dbReference>
<dbReference type="InterPro" id="IPR011707">
    <property type="entry name" value="Cu-oxidase-like_N"/>
</dbReference>
<dbReference type="PANTHER" id="PTHR11709:SF361">
    <property type="entry name" value="IRON TRANSPORT MULTICOPPER OXIDASE FET3"/>
    <property type="match status" value="1"/>
</dbReference>
<dbReference type="SUPFAM" id="SSF49503">
    <property type="entry name" value="Cupredoxins"/>
    <property type="match status" value="3"/>
</dbReference>
<evidence type="ECO:0000256" key="2">
    <source>
        <dbReference type="ARBA" id="ARBA00022723"/>
    </source>
</evidence>
<dbReference type="GO" id="GO:0004322">
    <property type="term" value="F:ferroxidase activity"/>
    <property type="evidence" value="ECO:0007669"/>
    <property type="project" value="TreeGrafter"/>
</dbReference>
<dbReference type="InterPro" id="IPR011706">
    <property type="entry name" value="Cu-oxidase_C"/>
</dbReference>
<dbReference type="GO" id="GO:0033573">
    <property type="term" value="C:high-affinity iron permease complex"/>
    <property type="evidence" value="ECO:0007669"/>
    <property type="project" value="TreeGrafter"/>
</dbReference>
<feature type="domain" description="Plastocyanin-like" evidence="8">
    <location>
        <begin position="28"/>
        <end position="139"/>
    </location>
</feature>
<protein>
    <submittedName>
        <fullName evidence="9">Multicopper oxidase</fullName>
    </submittedName>
</protein>
<keyword evidence="3" id="KW-0560">Oxidoreductase</keyword>
<dbReference type="Pfam" id="PF07732">
    <property type="entry name" value="Cu-oxidase_3"/>
    <property type="match status" value="1"/>
</dbReference>
<dbReference type="Pfam" id="PF07731">
    <property type="entry name" value="Cu-oxidase_2"/>
    <property type="match status" value="1"/>
</dbReference>
<evidence type="ECO:0000259" key="8">
    <source>
        <dbReference type="Pfam" id="PF07732"/>
    </source>
</evidence>
<name>A0A9P4U4P7_9PLEO</name>
<keyword evidence="2" id="KW-0479">Metal-binding</keyword>
<comment type="caution">
    <text evidence="9">The sequence shown here is derived from an EMBL/GenBank/DDBJ whole genome shotgun (WGS) entry which is preliminary data.</text>
</comment>
<dbReference type="InterPro" id="IPR045087">
    <property type="entry name" value="Cu-oxidase_fam"/>
</dbReference>
<feature type="domain" description="Plastocyanin-like" evidence="6">
    <location>
        <begin position="152"/>
        <end position="280"/>
    </location>
</feature>
<evidence type="ECO:0000313" key="9">
    <source>
        <dbReference type="EMBL" id="KAF2438184.1"/>
    </source>
</evidence>
<keyword evidence="4" id="KW-0186">Copper</keyword>
<dbReference type="Gene3D" id="2.60.40.420">
    <property type="entry name" value="Cupredoxins - blue copper proteins"/>
    <property type="match status" value="3"/>
</dbReference>
<dbReference type="PANTHER" id="PTHR11709">
    <property type="entry name" value="MULTI-COPPER OXIDASE"/>
    <property type="match status" value="1"/>
</dbReference>
<evidence type="ECO:0000256" key="3">
    <source>
        <dbReference type="ARBA" id="ARBA00023002"/>
    </source>
</evidence>
<dbReference type="InterPro" id="IPR002355">
    <property type="entry name" value="Cu_oxidase_Cu_BS"/>
</dbReference>
<dbReference type="AlphaFoldDB" id="A0A9P4U4P7"/>
<dbReference type="EMBL" id="MU001513">
    <property type="protein sequence ID" value="KAF2438184.1"/>
    <property type="molecule type" value="Genomic_DNA"/>
</dbReference>
<keyword evidence="10" id="KW-1185">Reference proteome</keyword>
<feature type="chain" id="PRO_5040223881" evidence="5">
    <location>
        <begin position="17"/>
        <end position="564"/>
    </location>
</feature>
<dbReference type="OrthoDB" id="2121828at2759"/>
<evidence type="ECO:0000259" key="7">
    <source>
        <dbReference type="Pfam" id="PF07731"/>
    </source>
</evidence>
<dbReference type="PROSITE" id="PS00079">
    <property type="entry name" value="MULTICOPPER_OXIDASE1"/>
    <property type="match status" value="1"/>
</dbReference>
<dbReference type="Pfam" id="PF00394">
    <property type="entry name" value="Cu-oxidase"/>
    <property type="match status" value="1"/>
</dbReference>
<feature type="domain" description="Plastocyanin-like" evidence="7">
    <location>
        <begin position="374"/>
        <end position="504"/>
    </location>
</feature>
<evidence type="ECO:0000259" key="6">
    <source>
        <dbReference type="Pfam" id="PF00394"/>
    </source>
</evidence>
<organism evidence="9 10">
    <name type="scientific">Karstenula rhodostoma CBS 690.94</name>
    <dbReference type="NCBI Taxonomy" id="1392251"/>
    <lineage>
        <taxon>Eukaryota</taxon>
        <taxon>Fungi</taxon>
        <taxon>Dikarya</taxon>
        <taxon>Ascomycota</taxon>
        <taxon>Pezizomycotina</taxon>
        <taxon>Dothideomycetes</taxon>
        <taxon>Pleosporomycetidae</taxon>
        <taxon>Pleosporales</taxon>
        <taxon>Massarineae</taxon>
        <taxon>Didymosphaeriaceae</taxon>
        <taxon>Karstenula</taxon>
    </lineage>
</organism>
<dbReference type="InterPro" id="IPR033138">
    <property type="entry name" value="Cu_oxidase_CS"/>
</dbReference>
<sequence length="564" mass="63269">MLHFLLLSSLVGYSWSKTVTYDWHIRWRLAAPDDFARPIISINEMWPPPTIEANVGDTIIVDVYNELGNETTSIHFHGMHQNGTAATDGPVGVTQCGIAPGRSLQYRFVANPAGTHWWHSHGKAQYTDGLRGKMIIHDPVWEASLNVNSQIFLSVSDWWHQQAPFMVHDYLSPNNTNGFLPTPDSFLLNDGRAPPRFTLKRGERYLVRIVSFAGLVCGQFHIADHTLTVVAIDGVPVHPAVTDTIGICAGQSYDFIVVGNQYERAANYILKMTTDMLTGTIPSNQMRALIGSISLEDNASFSSKNRPHDYEGVSHVRSHLRSNWTAQGMLDDAILLPLDNEPLFKNVTHRINFRTNQVYYEGIGTRIGIGMQPYTEPRLPTLQSALTTGKLALDWTTYGPGVSPYVVRHNAVVEIYMENPQVWPHPMHLHGHSFQIAGRGLGSWDGDENSLYKTPARRNNIVIPPSGWFLIRFRADNPGVWFFHCHIDLHLVGGMGATIIEAPDVLQRQQRFPVQNLKACNADYRCSVGTCNCRLEKLSEEESNEQCNTIFNFVNPARYGALIQ</sequence>
<comment type="similarity">
    <text evidence="1">Belongs to the multicopper oxidase family.</text>
</comment>
<proteinExistence type="inferred from homology"/>
<evidence type="ECO:0000256" key="1">
    <source>
        <dbReference type="ARBA" id="ARBA00010609"/>
    </source>
</evidence>
<accession>A0A9P4U4P7</accession>
<dbReference type="PROSITE" id="PS00080">
    <property type="entry name" value="MULTICOPPER_OXIDASE2"/>
    <property type="match status" value="1"/>
</dbReference>
<gene>
    <name evidence="9" type="ORF">P171DRAFT_437240</name>
</gene>
<dbReference type="GO" id="GO:0005507">
    <property type="term" value="F:copper ion binding"/>
    <property type="evidence" value="ECO:0007669"/>
    <property type="project" value="InterPro"/>
</dbReference>
<dbReference type="GO" id="GO:0033215">
    <property type="term" value="P:reductive iron assimilation"/>
    <property type="evidence" value="ECO:0007669"/>
    <property type="project" value="TreeGrafter"/>
</dbReference>
<dbReference type="GO" id="GO:0010106">
    <property type="term" value="P:cellular response to iron ion starvation"/>
    <property type="evidence" value="ECO:0007669"/>
    <property type="project" value="TreeGrafter"/>
</dbReference>